<gene>
    <name evidence="2" type="ORF">SAMN02745150_00847</name>
</gene>
<dbReference type="RefSeq" id="WP_092318962.1">
    <property type="nucleotide sequence ID" value="NZ_FOKY01000005.1"/>
</dbReference>
<protein>
    <submittedName>
        <fullName evidence="2">Uncharacterized protein</fullName>
    </submittedName>
</protein>
<keyword evidence="1" id="KW-1133">Transmembrane helix</keyword>
<feature type="transmembrane region" description="Helical" evidence="1">
    <location>
        <begin position="36"/>
        <end position="55"/>
    </location>
</feature>
<accession>A0A1I1E4Y6</accession>
<proteinExistence type="predicted"/>
<feature type="transmembrane region" description="Helical" evidence="1">
    <location>
        <begin position="6"/>
        <end position="24"/>
    </location>
</feature>
<name>A0A1I1E4Y6_BREAD</name>
<keyword evidence="3" id="KW-1185">Reference proteome</keyword>
<evidence type="ECO:0000256" key="1">
    <source>
        <dbReference type="SAM" id="Phobius"/>
    </source>
</evidence>
<feature type="transmembrane region" description="Helical" evidence="1">
    <location>
        <begin position="61"/>
        <end position="77"/>
    </location>
</feature>
<feature type="transmembrane region" description="Helical" evidence="1">
    <location>
        <begin position="98"/>
        <end position="119"/>
    </location>
</feature>
<keyword evidence="1" id="KW-0472">Membrane</keyword>
<keyword evidence="1" id="KW-0812">Transmembrane</keyword>
<sequence>MNWFWISLFVLSVLFSVFITRAYYQGMQKVVKRLALLLLSLVLAGTAIRLGYVLLPQSTQISYYIACIGTILFYIILTPIFKRQSYDRYQRISKASRIFACFVALIEAWFFISYVVFFWDLFYPIDNSPALDKLVDVFLLPIRFIWFFPRI</sequence>
<dbReference type="EMBL" id="FOKY01000005">
    <property type="protein sequence ID" value="SFB79923.1"/>
    <property type="molecule type" value="Genomic_DNA"/>
</dbReference>
<organism evidence="2 3">
    <name type="scientific">Brevinema andersonii</name>
    <dbReference type="NCBI Taxonomy" id="34097"/>
    <lineage>
        <taxon>Bacteria</taxon>
        <taxon>Pseudomonadati</taxon>
        <taxon>Spirochaetota</taxon>
        <taxon>Spirochaetia</taxon>
        <taxon>Brevinematales</taxon>
        <taxon>Brevinemataceae</taxon>
        <taxon>Brevinema</taxon>
    </lineage>
</organism>
<evidence type="ECO:0000313" key="3">
    <source>
        <dbReference type="Proteomes" id="UP000240042"/>
    </source>
</evidence>
<reference evidence="3" key="1">
    <citation type="submission" date="2016-10" db="EMBL/GenBank/DDBJ databases">
        <authorList>
            <person name="Varghese N."/>
            <person name="Submissions S."/>
        </authorList>
    </citation>
    <scope>NUCLEOTIDE SEQUENCE [LARGE SCALE GENOMIC DNA]</scope>
    <source>
        <strain evidence="3">ATCC 43811</strain>
    </source>
</reference>
<dbReference type="AlphaFoldDB" id="A0A1I1E4Y6"/>
<dbReference type="Proteomes" id="UP000240042">
    <property type="component" value="Unassembled WGS sequence"/>
</dbReference>
<evidence type="ECO:0000313" key="2">
    <source>
        <dbReference type="EMBL" id="SFB79923.1"/>
    </source>
</evidence>